<protein>
    <submittedName>
        <fullName evidence="3">Uncharacterized protein</fullName>
    </submittedName>
</protein>
<evidence type="ECO:0000313" key="3">
    <source>
        <dbReference type="EMBL" id="TGG86393.1"/>
    </source>
</evidence>
<organism evidence="3 4">
    <name type="scientific">Streptomyces albus</name>
    <dbReference type="NCBI Taxonomy" id="1888"/>
    <lineage>
        <taxon>Bacteria</taxon>
        <taxon>Bacillati</taxon>
        <taxon>Actinomycetota</taxon>
        <taxon>Actinomycetes</taxon>
        <taxon>Kitasatosporales</taxon>
        <taxon>Streptomycetaceae</taxon>
        <taxon>Streptomyces</taxon>
    </lineage>
</organism>
<evidence type="ECO:0000313" key="4">
    <source>
        <dbReference type="Proteomes" id="UP000298111"/>
    </source>
</evidence>
<feature type="signal peptide" evidence="2">
    <location>
        <begin position="1"/>
        <end position="25"/>
    </location>
</feature>
<feature type="region of interest" description="Disordered" evidence="1">
    <location>
        <begin position="46"/>
        <end position="69"/>
    </location>
</feature>
<feature type="chain" id="PRO_5044234387" evidence="2">
    <location>
        <begin position="26"/>
        <end position="124"/>
    </location>
</feature>
<gene>
    <name evidence="3" type="ORF">D8771_08590</name>
</gene>
<evidence type="ECO:0000256" key="2">
    <source>
        <dbReference type="SAM" id="SignalP"/>
    </source>
</evidence>
<feature type="compositionally biased region" description="Low complexity" evidence="1">
    <location>
        <begin position="90"/>
        <end position="109"/>
    </location>
</feature>
<proteinExistence type="predicted"/>
<dbReference type="RefSeq" id="WP_030407368.1">
    <property type="nucleotide sequence ID" value="NZ_BBQG01000018.1"/>
</dbReference>
<evidence type="ECO:0000256" key="1">
    <source>
        <dbReference type="SAM" id="MobiDB-lite"/>
    </source>
</evidence>
<name>A0A6C1C9F0_9ACTN</name>
<reference evidence="3 4" key="1">
    <citation type="submission" date="2018-10" db="EMBL/GenBank/DDBJ databases">
        <title>Isolation of pseudouridimycin from Streptomyces albus DSM 40763.</title>
        <authorList>
            <person name="Rosenqvist P."/>
            <person name="Metsae-Ketelae M."/>
            <person name="Virta P."/>
        </authorList>
    </citation>
    <scope>NUCLEOTIDE SEQUENCE [LARGE SCALE GENOMIC DNA]</scope>
    <source>
        <strain evidence="3 4">DSM 40763</strain>
    </source>
</reference>
<comment type="caution">
    <text evidence="3">The sequence shown here is derived from an EMBL/GenBank/DDBJ whole genome shotgun (WGS) entry which is preliminary data.</text>
</comment>
<dbReference type="AlphaFoldDB" id="A0A6C1C9F0"/>
<dbReference type="Proteomes" id="UP000298111">
    <property type="component" value="Unassembled WGS sequence"/>
</dbReference>
<keyword evidence="2" id="KW-0732">Signal</keyword>
<dbReference type="EMBL" id="RCIY01000040">
    <property type="protein sequence ID" value="TGG86393.1"/>
    <property type="molecule type" value="Genomic_DNA"/>
</dbReference>
<feature type="region of interest" description="Disordered" evidence="1">
    <location>
        <begin position="90"/>
        <end position="110"/>
    </location>
</feature>
<sequence length="124" mass="12129">MTAFLTAALAVLLTLLVLDSTPPTAVEPADSAVSAPGVAVTAAPCPQEAMAGPARDRLPGHDPSAQACPGATTAHRTLCHTLLPAVASPAVGGSPSGAAAATGPCTGVTDNCRPPAAQRQILRC</sequence>
<accession>A0A6C1C9F0</accession>